<dbReference type="CDD" id="cd09276">
    <property type="entry name" value="Rnase_HI_RT_non_LTR"/>
    <property type="match status" value="1"/>
</dbReference>
<name>M5C9I9_THACB</name>
<feature type="region of interest" description="Disordered" evidence="8">
    <location>
        <begin position="25"/>
        <end position="46"/>
    </location>
</feature>
<evidence type="ECO:0000256" key="3">
    <source>
        <dbReference type="ARBA" id="ARBA00012180"/>
    </source>
</evidence>
<dbReference type="InterPro" id="IPR002156">
    <property type="entry name" value="RNaseH_domain"/>
</dbReference>
<dbReference type="Pfam" id="PF00075">
    <property type="entry name" value="RNase_H"/>
    <property type="match status" value="1"/>
</dbReference>
<protein>
    <recommendedName>
        <fullName evidence="3">ribonuclease H</fullName>
        <ecNumber evidence="3">3.1.26.4</ecNumber>
    </recommendedName>
</protein>
<keyword evidence="7" id="KW-0378">Hydrolase</keyword>
<evidence type="ECO:0000256" key="5">
    <source>
        <dbReference type="ARBA" id="ARBA00022723"/>
    </source>
</evidence>
<dbReference type="HOGENOM" id="CLU_878706_0_0_1"/>
<dbReference type="GO" id="GO:0043137">
    <property type="term" value="P:DNA replication, removal of RNA primer"/>
    <property type="evidence" value="ECO:0007669"/>
    <property type="project" value="TreeGrafter"/>
</dbReference>
<dbReference type="AlphaFoldDB" id="M5C9I9"/>
<dbReference type="Proteomes" id="UP000012065">
    <property type="component" value="Unassembled WGS sequence"/>
</dbReference>
<evidence type="ECO:0000256" key="1">
    <source>
        <dbReference type="ARBA" id="ARBA00000077"/>
    </source>
</evidence>
<evidence type="ECO:0000259" key="9">
    <source>
        <dbReference type="PROSITE" id="PS50879"/>
    </source>
</evidence>
<reference evidence="10 11" key="1">
    <citation type="journal article" date="2013" name="J. Biotechnol.">
        <title>Establishment and interpretation of the genome sequence of the phytopathogenic fungus Rhizoctonia solani AG1-IB isolate 7/3/14.</title>
        <authorList>
            <person name="Wibberg D.W."/>
            <person name="Jelonek L.J."/>
            <person name="Rupp O.R."/>
            <person name="Hennig M.H."/>
            <person name="Eikmeyer F.E."/>
            <person name="Goesmann A.G."/>
            <person name="Hartmann A.H."/>
            <person name="Borriss R.B."/>
            <person name="Grosch R.G."/>
            <person name="Puehler A.P."/>
            <person name="Schlueter A.S."/>
        </authorList>
    </citation>
    <scope>NUCLEOTIDE SEQUENCE [LARGE SCALE GENOMIC DNA]</scope>
    <source>
        <strain evidence="11">AG1-IB / isolate 7/3/14</strain>
    </source>
</reference>
<dbReference type="GO" id="GO:0046872">
    <property type="term" value="F:metal ion binding"/>
    <property type="evidence" value="ECO:0007669"/>
    <property type="project" value="UniProtKB-KW"/>
</dbReference>
<comment type="catalytic activity">
    <reaction evidence="1">
        <text>Endonucleolytic cleavage to 5'-phosphomonoester.</text>
        <dbReference type="EC" id="3.1.26.4"/>
    </reaction>
</comment>
<sequence>MHITLARLAKNAAARLSSLPAHSEVSQRLPPSWSSHNPTLVKRPKSKAVKRISPITQLANMSHPNCEPIIPYLVAPWEHPHPWGPRLRSFTPSRLSKKPRKKLAEEIRRQIAALATDGSIVCFSDGSKCVGVEAASHSANLGPRFEVFDAEMMAIALATRAAIELAHTTQSHTIVVFADNLAAVNSIAALTKHPGQYASLQFREAADRFLGESPLNSIKVCWVPGHSGVEGNERADQLANEGGAKPPSSHLNRSSTWAKAQATHQASRAWAREWAGASHSQFVTNQIRQPPSLTLSKFAKSFRGSRAVHSRLVQIVMGHAFVGEYRA</sequence>
<dbReference type="EC" id="3.1.26.4" evidence="3"/>
<comment type="caution">
    <text evidence="10">The sequence shown here is derived from an EMBL/GenBank/DDBJ whole genome shotgun (WGS) entry which is preliminary data.</text>
</comment>
<evidence type="ECO:0000256" key="2">
    <source>
        <dbReference type="ARBA" id="ARBA00005300"/>
    </source>
</evidence>
<dbReference type="PROSITE" id="PS50879">
    <property type="entry name" value="RNASE_H_1"/>
    <property type="match status" value="1"/>
</dbReference>
<keyword evidence="6" id="KW-0255">Endonuclease</keyword>
<dbReference type="Gene3D" id="3.30.420.10">
    <property type="entry name" value="Ribonuclease H-like superfamily/Ribonuclease H"/>
    <property type="match status" value="1"/>
</dbReference>
<dbReference type="InterPro" id="IPR050092">
    <property type="entry name" value="RNase_H"/>
</dbReference>
<evidence type="ECO:0000313" key="10">
    <source>
        <dbReference type="EMBL" id="CCO36668.1"/>
    </source>
</evidence>
<evidence type="ECO:0000256" key="6">
    <source>
        <dbReference type="ARBA" id="ARBA00022759"/>
    </source>
</evidence>
<evidence type="ECO:0000256" key="4">
    <source>
        <dbReference type="ARBA" id="ARBA00022722"/>
    </source>
</evidence>
<dbReference type="PANTHER" id="PTHR10642">
    <property type="entry name" value="RIBONUCLEASE H1"/>
    <property type="match status" value="1"/>
</dbReference>
<feature type="domain" description="RNase H type-1" evidence="9">
    <location>
        <begin position="116"/>
        <end position="244"/>
    </location>
</feature>
<evidence type="ECO:0000256" key="7">
    <source>
        <dbReference type="ARBA" id="ARBA00022801"/>
    </source>
</evidence>
<keyword evidence="5" id="KW-0479">Metal-binding</keyword>
<dbReference type="InterPro" id="IPR036397">
    <property type="entry name" value="RNaseH_sf"/>
</dbReference>
<dbReference type="GO" id="GO:0003676">
    <property type="term" value="F:nucleic acid binding"/>
    <property type="evidence" value="ECO:0007669"/>
    <property type="project" value="InterPro"/>
</dbReference>
<dbReference type="InterPro" id="IPR012337">
    <property type="entry name" value="RNaseH-like_sf"/>
</dbReference>
<evidence type="ECO:0000313" key="11">
    <source>
        <dbReference type="Proteomes" id="UP000012065"/>
    </source>
</evidence>
<dbReference type="EMBL" id="CAOJ01016286">
    <property type="protein sequence ID" value="CCO36668.1"/>
    <property type="molecule type" value="Genomic_DNA"/>
</dbReference>
<proteinExistence type="inferred from homology"/>
<accession>M5C9I9</accession>
<dbReference type="SUPFAM" id="SSF53098">
    <property type="entry name" value="Ribonuclease H-like"/>
    <property type="match status" value="1"/>
</dbReference>
<evidence type="ECO:0000256" key="8">
    <source>
        <dbReference type="SAM" id="MobiDB-lite"/>
    </source>
</evidence>
<organism evidence="10 11">
    <name type="scientific">Thanatephorus cucumeris (strain AG1-IB / isolate 7/3/14)</name>
    <name type="common">Lettuce bottom rot fungus</name>
    <name type="synonym">Rhizoctonia solani</name>
    <dbReference type="NCBI Taxonomy" id="1108050"/>
    <lineage>
        <taxon>Eukaryota</taxon>
        <taxon>Fungi</taxon>
        <taxon>Dikarya</taxon>
        <taxon>Basidiomycota</taxon>
        <taxon>Agaricomycotina</taxon>
        <taxon>Agaricomycetes</taxon>
        <taxon>Cantharellales</taxon>
        <taxon>Ceratobasidiaceae</taxon>
        <taxon>Rhizoctonia</taxon>
        <taxon>Rhizoctonia solani AG-1</taxon>
    </lineage>
</organism>
<dbReference type="GO" id="GO:0004523">
    <property type="term" value="F:RNA-DNA hybrid ribonuclease activity"/>
    <property type="evidence" value="ECO:0007669"/>
    <property type="project" value="UniProtKB-EC"/>
</dbReference>
<gene>
    <name evidence="10" type="ORF">BN14_10810</name>
</gene>
<dbReference type="PANTHER" id="PTHR10642:SF26">
    <property type="entry name" value="RIBONUCLEASE H1"/>
    <property type="match status" value="1"/>
</dbReference>
<comment type="similarity">
    <text evidence="2">Belongs to the RNase H family.</text>
</comment>
<keyword evidence="4" id="KW-0540">Nuclease</keyword>